<name>A0A0K1SAN3_9CHRO</name>
<feature type="transmembrane region" description="Helical" evidence="1">
    <location>
        <begin position="83"/>
        <end position="100"/>
    </location>
</feature>
<evidence type="ECO:0000313" key="2">
    <source>
        <dbReference type="EMBL" id="AKV71169.1"/>
    </source>
</evidence>
<dbReference type="Proteomes" id="UP000068167">
    <property type="component" value="Chromosome"/>
</dbReference>
<organism evidence="2 3">
    <name type="scientific">Microcystis panniformis FACHB-1757</name>
    <dbReference type="NCBI Taxonomy" id="1638788"/>
    <lineage>
        <taxon>Bacteria</taxon>
        <taxon>Bacillati</taxon>
        <taxon>Cyanobacteriota</taxon>
        <taxon>Cyanophyceae</taxon>
        <taxon>Oscillatoriophycideae</taxon>
        <taxon>Chroococcales</taxon>
        <taxon>Microcystaceae</taxon>
        <taxon>Microcystis</taxon>
    </lineage>
</organism>
<dbReference type="KEGG" id="mpk:VL20_6441"/>
<dbReference type="AlphaFoldDB" id="A0A0K1SAN3"/>
<feature type="transmembrane region" description="Helical" evidence="1">
    <location>
        <begin position="51"/>
        <end position="71"/>
    </location>
</feature>
<dbReference type="PATRIC" id="fig|1638788.3.peg.6466"/>
<gene>
    <name evidence="2" type="ORF">VL20_6441</name>
</gene>
<protein>
    <submittedName>
        <fullName evidence="2">Adenylate cyclase</fullName>
    </submittedName>
</protein>
<keyword evidence="1" id="KW-1133">Transmembrane helix</keyword>
<proteinExistence type="predicted"/>
<dbReference type="EMBL" id="CP011339">
    <property type="protein sequence ID" value="AKV71169.1"/>
    <property type="molecule type" value="Genomic_DNA"/>
</dbReference>
<feature type="transmembrane region" description="Helical" evidence="1">
    <location>
        <begin position="332"/>
        <end position="356"/>
    </location>
</feature>
<feature type="transmembrane region" description="Helical" evidence="1">
    <location>
        <begin position="270"/>
        <end position="293"/>
    </location>
</feature>
<keyword evidence="3" id="KW-1185">Reference proteome</keyword>
<feature type="transmembrane region" description="Helical" evidence="1">
    <location>
        <begin position="305"/>
        <end position="326"/>
    </location>
</feature>
<keyword evidence="1" id="KW-0472">Membrane</keyword>
<sequence>MLNKSANGETMNRFLSFLFKALVFGIPVIIFPASIYLEFRENDRWIFYCQLYPHLILFSLLAFGVVLVNLYQASALIRRRSSFFRNCCIMIVISAILTFVETTSNNMMLLELNNQAQSTIELSRTAIKQIQQIPDNIIDVDRIINGNQLTISKENLGKALINFRDRQTNLSPEQKQGYYTFMKKGLSFSTWKKQNNVFSTSRIFYILSFFIITSVSLIFWPMLVIYERSDIRDYHRYLKLLTISFLVFMLWIPLRYYYNLLTLNLVFGNDYLIGSLDLFAFLIYPVYGSLLAWKNYQNRPEDFRRIFLIAIAIFLVIFGIVFPHIIPNIVTYIFGINSDVLTWGILLIPSIVYYGYQIHLTSHQ</sequence>
<evidence type="ECO:0000256" key="1">
    <source>
        <dbReference type="SAM" id="Phobius"/>
    </source>
</evidence>
<keyword evidence="1" id="KW-0812">Transmembrane</keyword>
<evidence type="ECO:0000313" key="3">
    <source>
        <dbReference type="Proteomes" id="UP000068167"/>
    </source>
</evidence>
<feature type="transmembrane region" description="Helical" evidence="1">
    <location>
        <begin position="237"/>
        <end position="258"/>
    </location>
</feature>
<reference evidence="2 3" key="1">
    <citation type="journal article" date="2016" name="Stand. Genomic Sci.">
        <title>Complete genome sequence and genomic characterization of Microcystis panniformis FACHB 1757 by third-generation sequencing.</title>
        <authorList>
            <person name="Zhang J.Y."/>
            <person name="Guan R."/>
            <person name="Zhang H.J."/>
            <person name="Li H."/>
            <person name="Xiao P."/>
            <person name="Yu G.L."/>
            <person name="Du L."/>
            <person name="Cao D.M."/>
            <person name="Zhu B.C."/>
            <person name="Li R.H."/>
            <person name="Lu Z.H."/>
        </authorList>
    </citation>
    <scope>NUCLEOTIDE SEQUENCE [LARGE SCALE GENOMIC DNA]</scope>
    <source>
        <strain evidence="2 3">FACHB-1757</strain>
    </source>
</reference>
<accession>A0A0K1SAN3</accession>
<feature type="transmembrane region" description="Helical" evidence="1">
    <location>
        <begin position="203"/>
        <end position="225"/>
    </location>
</feature>
<feature type="transmembrane region" description="Helical" evidence="1">
    <location>
        <begin position="21"/>
        <end position="39"/>
    </location>
</feature>